<dbReference type="PANTHER" id="PTHR43775:SF23">
    <property type="entry name" value="FATTY ACID SYNTHASE 3"/>
    <property type="match status" value="1"/>
</dbReference>
<dbReference type="CDD" id="cd00833">
    <property type="entry name" value="PKS"/>
    <property type="match status" value="1"/>
</dbReference>
<evidence type="ECO:0000313" key="3">
    <source>
        <dbReference type="EMBL" id="CAD7428087.1"/>
    </source>
</evidence>
<feature type="domain" description="Ketosynthase family 3 (KS3)" evidence="2">
    <location>
        <begin position="100"/>
        <end position="503"/>
    </location>
</feature>
<dbReference type="Pfam" id="PF16197">
    <property type="entry name" value="KAsynt_C_assoc"/>
    <property type="match status" value="1"/>
</dbReference>
<dbReference type="InterPro" id="IPR014030">
    <property type="entry name" value="Ketoacyl_synth_N"/>
</dbReference>
<keyword evidence="1" id="KW-0808">Transferase</keyword>
<dbReference type="PROSITE" id="PS52004">
    <property type="entry name" value="KS3_2"/>
    <property type="match status" value="1"/>
</dbReference>
<dbReference type="Pfam" id="PF02801">
    <property type="entry name" value="Ketoacyl-synt_C"/>
    <property type="match status" value="1"/>
</dbReference>
<dbReference type="SMART" id="SM00825">
    <property type="entry name" value="PKS_KS"/>
    <property type="match status" value="1"/>
</dbReference>
<comment type="similarity">
    <text evidence="1">Belongs to the thiolase-like superfamily. Beta-ketoacyl-ACP synthases family.</text>
</comment>
<gene>
    <name evidence="3" type="ORF">TMSB3V08_LOCUS4902</name>
</gene>
<dbReference type="InterPro" id="IPR050091">
    <property type="entry name" value="PKS_NRPS_Biosynth_Enz"/>
</dbReference>
<protein>
    <recommendedName>
        <fullName evidence="2">Ketosynthase family 3 (KS3) domain-containing protein</fullName>
    </recommendedName>
</protein>
<dbReference type="InterPro" id="IPR014031">
    <property type="entry name" value="Ketoacyl_synth_C"/>
</dbReference>
<accession>A0A7R9E8L2</accession>
<evidence type="ECO:0000256" key="1">
    <source>
        <dbReference type="RuleBase" id="RU003694"/>
    </source>
</evidence>
<dbReference type="Gene3D" id="3.40.47.10">
    <property type="match status" value="1"/>
</dbReference>
<dbReference type="GO" id="GO:0006633">
    <property type="term" value="P:fatty acid biosynthetic process"/>
    <property type="evidence" value="ECO:0007669"/>
    <property type="project" value="TreeGrafter"/>
</dbReference>
<dbReference type="EMBL" id="OB793627">
    <property type="protein sequence ID" value="CAD7428087.1"/>
    <property type="molecule type" value="Genomic_DNA"/>
</dbReference>
<sequence>MTSSFVRRCKMMSKKFLRQIDTIEYKMWSEGSPFYTNRTDVFGEFLHLDTKRGAEVAKLHRMITSAGRLRGEQRETALPFHWSGVCDFIMSKNNIGEIGDNDIVISGIAGYFPESLNVDQLEEKLFNNGKFITLCDFANWNRGHLDIPKLIGRLPKRNEFDSSFFGINNHQASTLDPMTRNMIERSFEAIIDSGLSPEVVKNTRMGIVMGSVFSESENMWIYQGAGFGILGHSRTMLANRVSYWLNCYGPSYALISGDTNGIEALTLASEAIRNGQCESALVGAVSFEILPEMSHHYKELKLLAKDGNNRSFDDDANGMVRSEASVVMFLQKAKDAKRIYASIVHSQFECYGDRKSGYIVPLEYPLTSLLSSFYQRCGIDPSLISYLEADGSGIKARDTIELNAVAKVLLKNRQSPLLIGSIKSNLGHTSAASALISVVKVLIAMEAGKIPANNNFNKPSQQVPALVEGRLKVVTETMPWSGGLAAVNAVGLSGVVGHILLRSYNKEKVNGGLPTDDLPRLLVISGRTEEGLEDAFNKPHMDKNIYLKTIKIVYTHIRMVVGKSHK</sequence>
<dbReference type="PANTHER" id="PTHR43775">
    <property type="entry name" value="FATTY ACID SYNTHASE"/>
    <property type="match status" value="1"/>
</dbReference>
<dbReference type="GO" id="GO:0004312">
    <property type="term" value="F:fatty acid synthase activity"/>
    <property type="evidence" value="ECO:0007669"/>
    <property type="project" value="TreeGrafter"/>
</dbReference>
<dbReference type="Gene3D" id="3.30.70.3290">
    <property type="match status" value="1"/>
</dbReference>
<dbReference type="AlphaFoldDB" id="A0A7R9E8L2"/>
<dbReference type="InterPro" id="IPR032821">
    <property type="entry name" value="PKS_assoc"/>
</dbReference>
<dbReference type="InterPro" id="IPR020841">
    <property type="entry name" value="PKS_Beta-ketoAc_synthase_dom"/>
</dbReference>
<reference evidence="3" key="1">
    <citation type="submission" date="2020-11" db="EMBL/GenBank/DDBJ databases">
        <authorList>
            <person name="Tran Van P."/>
        </authorList>
    </citation>
    <scope>NUCLEOTIDE SEQUENCE</scope>
</reference>
<evidence type="ECO:0000259" key="2">
    <source>
        <dbReference type="PROSITE" id="PS52004"/>
    </source>
</evidence>
<name>A0A7R9E8L2_9NEOP</name>
<dbReference type="Pfam" id="PF00109">
    <property type="entry name" value="ketoacyl-synt"/>
    <property type="match status" value="1"/>
</dbReference>
<dbReference type="SUPFAM" id="SSF53901">
    <property type="entry name" value="Thiolase-like"/>
    <property type="match status" value="2"/>
</dbReference>
<dbReference type="InterPro" id="IPR016039">
    <property type="entry name" value="Thiolase-like"/>
</dbReference>
<proteinExistence type="inferred from homology"/>
<organism evidence="3">
    <name type="scientific">Timema monikensis</name>
    <dbReference type="NCBI Taxonomy" id="170555"/>
    <lineage>
        <taxon>Eukaryota</taxon>
        <taxon>Metazoa</taxon>
        <taxon>Ecdysozoa</taxon>
        <taxon>Arthropoda</taxon>
        <taxon>Hexapoda</taxon>
        <taxon>Insecta</taxon>
        <taxon>Pterygota</taxon>
        <taxon>Neoptera</taxon>
        <taxon>Polyneoptera</taxon>
        <taxon>Phasmatodea</taxon>
        <taxon>Timematodea</taxon>
        <taxon>Timematoidea</taxon>
        <taxon>Timematidae</taxon>
        <taxon>Timema</taxon>
    </lineage>
</organism>